<protein>
    <submittedName>
        <fullName evidence="1">Uncharacterized protein</fullName>
    </submittedName>
</protein>
<dbReference type="Proteomes" id="UP000799429">
    <property type="component" value="Unassembled WGS sequence"/>
</dbReference>
<dbReference type="OrthoDB" id="5405126at2759"/>
<dbReference type="EMBL" id="MU006091">
    <property type="protein sequence ID" value="KAF2841304.1"/>
    <property type="molecule type" value="Genomic_DNA"/>
</dbReference>
<sequence length="386" mass="43609">MNLSARCLRSFVLNSARAIYRARISERSFSVSALSPREAVLPYFEESSSSELNGLLSRVRSKVLIPRHLNAEQERLVYKQANASRLETDPVIITIGDEDVRLEHINRLRDIPSYKKSLKEALDLCSTPQDWENVIELIKGYKKARIKLGPDMVERIVRKFNVAGMQHLMLQLFKQVAKTGFSLQHLNVSQLALQGCRYKAQDSDWNIEKTAKALDYAEEIIELLEHPLHGGGTPVLSKDDSRAQPVTIGAVLEIASLKADRTLNGKDTDGKVKMYTERLVQSIRHHALPDFADLDTKPGQARSPGFHNMQILSHWICVWHGLKLARKVLGPDMPGNTAEVTQYVDDLKVRIDKGVKSLQRHSKKGEDTWLSRRWNTALSDIDASES</sequence>
<organism evidence="1 2">
    <name type="scientific">Patellaria atrata CBS 101060</name>
    <dbReference type="NCBI Taxonomy" id="1346257"/>
    <lineage>
        <taxon>Eukaryota</taxon>
        <taxon>Fungi</taxon>
        <taxon>Dikarya</taxon>
        <taxon>Ascomycota</taxon>
        <taxon>Pezizomycotina</taxon>
        <taxon>Dothideomycetes</taxon>
        <taxon>Dothideomycetes incertae sedis</taxon>
        <taxon>Patellariales</taxon>
        <taxon>Patellariaceae</taxon>
        <taxon>Patellaria</taxon>
    </lineage>
</organism>
<keyword evidence="2" id="KW-1185">Reference proteome</keyword>
<accession>A0A9P4VV58</accession>
<proteinExistence type="predicted"/>
<dbReference type="AlphaFoldDB" id="A0A9P4VV58"/>
<gene>
    <name evidence="1" type="ORF">M501DRAFT_1000476</name>
</gene>
<name>A0A9P4VV58_9PEZI</name>
<evidence type="ECO:0000313" key="1">
    <source>
        <dbReference type="EMBL" id="KAF2841304.1"/>
    </source>
</evidence>
<reference evidence="1" key="1">
    <citation type="journal article" date="2020" name="Stud. Mycol.">
        <title>101 Dothideomycetes genomes: a test case for predicting lifestyles and emergence of pathogens.</title>
        <authorList>
            <person name="Haridas S."/>
            <person name="Albert R."/>
            <person name="Binder M."/>
            <person name="Bloem J."/>
            <person name="Labutti K."/>
            <person name="Salamov A."/>
            <person name="Andreopoulos B."/>
            <person name="Baker S."/>
            <person name="Barry K."/>
            <person name="Bills G."/>
            <person name="Bluhm B."/>
            <person name="Cannon C."/>
            <person name="Castanera R."/>
            <person name="Culley D."/>
            <person name="Daum C."/>
            <person name="Ezra D."/>
            <person name="Gonzalez J."/>
            <person name="Henrissat B."/>
            <person name="Kuo A."/>
            <person name="Liang C."/>
            <person name="Lipzen A."/>
            <person name="Lutzoni F."/>
            <person name="Magnuson J."/>
            <person name="Mondo S."/>
            <person name="Nolan M."/>
            <person name="Ohm R."/>
            <person name="Pangilinan J."/>
            <person name="Park H.-J."/>
            <person name="Ramirez L."/>
            <person name="Alfaro M."/>
            <person name="Sun H."/>
            <person name="Tritt A."/>
            <person name="Yoshinaga Y."/>
            <person name="Zwiers L.-H."/>
            <person name="Turgeon B."/>
            <person name="Goodwin S."/>
            <person name="Spatafora J."/>
            <person name="Crous P."/>
            <person name="Grigoriev I."/>
        </authorList>
    </citation>
    <scope>NUCLEOTIDE SEQUENCE</scope>
    <source>
        <strain evidence="1">CBS 101060</strain>
    </source>
</reference>
<comment type="caution">
    <text evidence="1">The sequence shown here is derived from an EMBL/GenBank/DDBJ whole genome shotgun (WGS) entry which is preliminary data.</text>
</comment>
<evidence type="ECO:0000313" key="2">
    <source>
        <dbReference type="Proteomes" id="UP000799429"/>
    </source>
</evidence>